<reference evidence="1 2" key="1">
    <citation type="journal article" date="2018" name="ACS Chem. Biol.">
        <title>Ketoreductase domain dysfunction expands chemodiversity: malyngamide biosynthesis in the cyanobacterium Okeania hirsuta.</title>
        <authorList>
            <person name="Moss N.A."/>
            <person name="Leao T."/>
            <person name="Rankin M."/>
            <person name="McCullough T.M."/>
            <person name="Qu P."/>
            <person name="Korobeynikov A."/>
            <person name="Smith J.L."/>
            <person name="Gerwick L."/>
            <person name="Gerwick W.H."/>
        </authorList>
    </citation>
    <scope>NUCLEOTIDE SEQUENCE [LARGE SCALE GENOMIC DNA]</scope>
    <source>
        <strain evidence="1 2">PAB10Feb10-1</strain>
    </source>
</reference>
<dbReference type="InterPro" id="IPR007072">
    <property type="entry name" value="RNMT_CmcI"/>
</dbReference>
<evidence type="ECO:0000313" key="1">
    <source>
        <dbReference type="EMBL" id="RQH57463.1"/>
    </source>
</evidence>
<dbReference type="AlphaFoldDB" id="A0A3N6QUR8"/>
<name>A0A3N6QUR8_9CYAN</name>
<dbReference type="GO" id="GO:0008168">
    <property type="term" value="F:methyltransferase activity"/>
    <property type="evidence" value="ECO:0007669"/>
    <property type="project" value="InterPro"/>
</dbReference>
<protein>
    <submittedName>
        <fullName evidence="1">Uncharacterized protein</fullName>
    </submittedName>
</protein>
<dbReference type="Proteomes" id="UP000269154">
    <property type="component" value="Unassembled WGS sequence"/>
</dbReference>
<keyword evidence="2" id="KW-1185">Reference proteome</keyword>
<accession>A0A3N6QUR8</accession>
<proteinExistence type="predicted"/>
<comment type="caution">
    <text evidence="1">The sequence shown here is derived from an EMBL/GenBank/DDBJ whole genome shotgun (WGS) entry which is preliminary data.</text>
</comment>
<organism evidence="1 2">
    <name type="scientific">Okeania hirsuta</name>
    <dbReference type="NCBI Taxonomy" id="1458930"/>
    <lineage>
        <taxon>Bacteria</taxon>
        <taxon>Bacillati</taxon>
        <taxon>Cyanobacteriota</taxon>
        <taxon>Cyanophyceae</taxon>
        <taxon>Oscillatoriophycideae</taxon>
        <taxon>Oscillatoriales</taxon>
        <taxon>Microcoleaceae</taxon>
        <taxon>Okeania</taxon>
    </lineage>
</organism>
<dbReference type="Pfam" id="PF04989">
    <property type="entry name" value="RMNT_CmcI"/>
    <property type="match status" value="1"/>
</dbReference>
<gene>
    <name evidence="1" type="ORF">D5R40_01205</name>
</gene>
<dbReference type="OrthoDB" id="189417at2"/>
<sequence>MKPPLVFPPRTKVTGLPNSRNFSVLRTYSTLIKTGDYFIVEDGICHHGLPVGPKSGPYEAIEAFVNENSDFEIDRGRESFLITWNPKGYLRRRTHSDENP</sequence>
<dbReference type="GO" id="GO:0008610">
    <property type="term" value="P:lipid biosynthetic process"/>
    <property type="evidence" value="ECO:0007669"/>
    <property type="project" value="InterPro"/>
</dbReference>
<dbReference type="EMBL" id="RCBY01000003">
    <property type="protein sequence ID" value="RQH57463.1"/>
    <property type="molecule type" value="Genomic_DNA"/>
</dbReference>
<evidence type="ECO:0000313" key="2">
    <source>
        <dbReference type="Proteomes" id="UP000269154"/>
    </source>
</evidence>